<dbReference type="Proteomes" id="UP001055811">
    <property type="component" value="Linkage Group LG01"/>
</dbReference>
<evidence type="ECO:0000313" key="2">
    <source>
        <dbReference type="Proteomes" id="UP001055811"/>
    </source>
</evidence>
<reference evidence="1 2" key="2">
    <citation type="journal article" date="2022" name="Mol. Ecol. Resour.">
        <title>The genomes of chicory, endive, great burdock and yacon provide insights into Asteraceae paleo-polyploidization history and plant inulin production.</title>
        <authorList>
            <person name="Fan W."/>
            <person name="Wang S."/>
            <person name="Wang H."/>
            <person name="Wang A."/>
            <person name="Jiang F."/>
            <person name="Liu H."/>
            <person name="Zhao H."/>
            <person name="Xu D."/>
            <person name="Zhang Y."/>
        </authorList>
    </citation>
    <scope>NUCLEOTIDE SEQUENCE [LARGE SCALE GENOMIC DNA]</scope>
    <source>
        <strain evidence="2">cv. Punajuju</strain>
        <tissue evidence="1">Leaves</tissue>
    </source>
</reference>
<evidence type="ECO:0000313" key="1">
    <source>
        <dbReference type="EMBL" id="KAI3788912.1"/>
    </source>
</evidence>
<keyword evidence="2" id="KW-1185">Reference proteome</keyword>
<name>A0ACB9H008_CICIN</name>
<dbReference type="EMBL" id="CM042009">
    <property type="protein sequence ID" value="KAI3788912.1"/>
    <property type="molecule type" value="Genomic_DNA"/>
</dbReference>
<organism evidence="1 2">
    <name type="scientific">Cichorium intybus</name>
    <name type="common">Chicory</name>
    <dbReference type="NCBI Taxonomy" id="13427"/>
    <lineage>
        <taxon>Eukaryota</taxon>
        <taxon>Viridiplantae</taxon>
        <taxon>Streptophyta</taxon>
        <taxon>Embryophyta</taxon>
        <taxon>Tracheophyta</taxon>
        <taxon>Spermatophyta</taxon>
        <taxon>Magnoliopsida</taxon>
        <taxon>eudicotyledons</taxon>
        <taxon>Gunneridae</taxon>
        <taxon>Pentapetalae</taxon>
        <taxon>asterids</taxon>
        <taxon>campanulids</taxon>
        <taxon>Asterales</taxon>
        <taxon>Asteraceae</taxon>
        <taxon>Cichorioideae</taxon>
        <taxon>Cichorieae</taxon>
        <taxon>Cichoriinae</taxon>
        <taxon>Cichorium</taxon>
    </lineage>
</organism>
<comment type="caution">
    <text evidence="1">The sequence shown here is derived from an EMBL/GenBank/DDBJ whole genome shotgun (WGS) entry which is preliminary data.</text>
</comment>
<protein>
    <submittedName>
        <fullName evidence="1">Uncharacterized protein</fullName>
    </submittedName>
</protein>
<sequence>MNAGSSSSLELPQQFRQFTISEIRLATRNFDDSLVIGRGGFGMVYKGTITNGATHLAVAIKRLDSTSNQGAAEFWAEVHMLSKLRHCHLVSLIGYCNDGQEMILVYEYMPHGTLEDHLHKFQIPLTWVRRLKICIGAARGLDYLHTGTGIKHGVIHRDVKSSNILLNDNWAAKISDFGLSKRGPINQQITYVNTSVKGTFGYLDPDYFSTGRLTRKSDVYAFGVILFEVLSGKRAVDQSLDEEHWGLVRWAQESMKEGRLKQIVDYNIRERILPKCLKEFARLADQCLHSNPKQRPTMAKVVACLESVLAIQERASNVPCTREGFKINNAY</sequence>
<accession>A0ACB9H008</accession>
<gene>
    <name evidence="1" type="ORF">L2E82_01693</name>
</gene>
<reference evidence="2" key="1">
    <citation type="journal article" date="2022" name="Mol. Ecol. Resour.">
        <title>The genomes of chicory, endive, great burdock and yacon provide insights into Asteraceae palaeo-polyploidization history and plant inulin production.</title>
        <authorList>
            <person name="Fan W."/>
            <person name="Wang S."/>
            <person name="Wang H."/>
            <person name="Wang A."/>
            <person name="Jiang F."/>
            <person name="Liu H."/>
            <person name="Zhao H."/>
            <person name="Xu D."/>
            <person name="Zhang Y."/>
        </authorList>
    </citation>
    <scope>NUCLEOTIDE SEQUENCE [LARGE SCALE GENOMIC DNA]</scope>
    <source>
        <strain evidence="2">cv. Punajuju</strain>
    </source>
</reference>
<proteinExistence type="predicted"/>